<evidence type="ECO:0000313" key="3">
    <source>
        <dbReference type="Proteomes" id="UP000198287"/>
    </source>
</evidence>
<feature type="region of interest" description="Disordered" evidence="1">
    <location>
        <begin position="130"/>
        <end position="149"/>
    </location>
</feature>
<dbReference type="Proteomes" id="UP000198287">
    <property type="component" value="Unassembled WGS sequence"/>
</dbReference>
<feature type="region of interest" description="Disordered" evidence="1">
    <location>
        <begin position="1"/>
        <end position="77"/>
    </location>
</feature>
<evidence type="ECO:0008006" key="4">
    <source>
        <dbReference type="Google" id="ProtNLM"/>
    </source>
</evidence>
<comment type="caution">
    <text evidence="2">The sequence shown here is derived from an EMBL/GenBank/DDBJ whole genome shotgun (WGS) entry which is preliminary data.</text>
</comment>
<organism evidence="2 3">
    <name type="scientific">Folsomia candida</name>
    <name type="common">Springtail</name>
    <dbReference type="NCBI Taxonomy" id="158441"/>
    <lineage>
        <taxon>Eukaryota</taxon>
        <taxon>Metazoa</taxon>
        <taxon>Ecdysozoa</taxon>
        <taxon>Arthropoda</taxon>
        <taxon>Hexapoda</taxon>
        <taxon>Collembola</taxon>
        <taxon>Entomobryomorpha</taxon>
        <taxon>Isotomoidea</taxon>
        <taxon>Isotomidae</taxon>
        <taxon>Proisotominae</taxon>
        <taxon>Folsomia</taxon>
    </lineage>
</organism>
<accession>A0A226D099</accession>
<feature type="region of interest" description="Disordered" evidence="1">
    <location>
        <begin position="551"/>
        <end position="575"/>
    </location>
</feature>
<name>A0A226D099_FOLCA</name>
<dbReference type="EMBL" id="LNIX01000053">
    <property type="protein sequence ID" value="OXA37716.1"/>
    <property type="molecule type" value="Genomic_DNA"/>
</dbReference>
<evidence type="ECO:0000256" key="1">
    <source>
        <dbReference type="SAM" id="MobiDB-lite"/>
    </source>
</evidence>
<keyword evidence="3" id="KW-1185">Reference proteome</keyword>
<feature type="compositionally biased region" description="Basic and acidic residues" evidence="1">
    <location>
        <begin position="551"/>
        <end position="566"/>
    </location>
</feature>
<protein>
    <recommendedName>
        <fullName evidence="4">Peptidase aspartic putative domain-containing protein</fullName>
    </recommendedName>
</protein>
<feature type="compositionally biased region" description="Basic and acidic residues" evidence="1">
    <location>
        <begin position="137"/>
        <end position="147"/>
    </location>
</feature>
<feature type="compositionally biased region" description="Basic and acidic residues" evidence="1">
    <location>
        <begin position="12"/>
        <end position="22"/>
    </location>
</feature>
<dbReference type="AlphaFoldDB" id="A0A226D099"/>
<gene>
    <name evidence="2" type="ORF">Fcan01_27527</name>
</gene>
<proteinExistence type="predicted"/>
<reference evidence="2 3" key="1">
    <citation type="submission" date="2015-12" db="EMBL/GenBank/DDBJ databases">
        <title>The genome of Folsomia candida.</title>
        <authorList>
            <person name="Faddeeva A."/>
            <person name="Derks M.F."/>
            <person name="Anvar Y."/>
            <person name="Smit S."/>
            <person name="Van Straalen N."/>
            <person name="Roelofs D."/>
        </authorList>
    </citation>
    <scope>NUCLEOTIDE SEQUENCE [LARGE SCALE GENOMIC DNA]</scope>
    <source>
        <strain evidence="2 3">VU population</strain>
        <tissue evidence="2">Whole body</tissue>
    </source>
</reference>
<sequence length="575" mass="64471">MNSEQRTPVGGRRSDRTRREPQRYTPAWGKDGKKATTSQEEEDQDIQPSTSPTKEGPSFLSRMWPFGSKKSPVPSTLSSFARRRAQAKAELQKKIAILDKEIIDLQESMEIAQCEIESFEEDVKRKTDICEPTHPLHNPEELKKNLESEGEVNLAELDEKEEQHLGSDEELSDPEQEEVRKLRKEFHVWRSGCGVSAPTNNSPPSAMDSIVQSLQTQNQALMKALGNSQSAPSLTDKFLVQNVEQIRKFLRGDAAKSVECLLVSPQSLLVDKIRSIPVHSCFTPGHRKDSCKVKIKCAICNGPHVKSMCTEFPVNQGRVRNEDVQEDLQAVITTANNANHTCRGDVLLKTIVVRAIGPKGTSLVRLLFDEGSELSNIGSATVNTIGSRQVGEEWSRSVLFGGDVTHAKKVKKFEVKLQGLDGKFTEKLILNETHVICDTLLRIPNGPWVHEFKKKKIWISDLEQRSLQSTDMEIRNPNRVTDWERLLGKVGDWQAITSLSRFKCSTKFGWTLSGPISRESNNLAMTCANLVVSQASVTDLWDLETIGIRDPAETKTNEESDQEAKENFLNTITRN</sequence>
<evidence type="ECO:0000313" key="2">
    <source>
        <dbReference type="EMBL" id="OXA37716.1"/>
    </source>
</evidence>
<dbReference type="OrthoDB" id="5875692at2759"/>